<evidence type="ECO:0000313" key="1">
    <source>
        <dbReference type="EMBL" id="CAG8854095.1"/>
    </source>
</evidence>
<dbReference type="EMBL" id="CAJVQB010133299">
    <property type="protein sequence ID" value="CAG8854095.1"/>
    <property type="molecule type" value="Genomic_DNA"/>
</dbReference>
<accession>A0ABN7XH42</accession>
<name>A0ABN7XH42_GIGMA</name>
<evidence type="ECO:0000313" key="2">
    <source>
        <dbReference type="Proteomes" id="UP000789901"/>
    </source>
</evidence>
<dbReference type="PANTHER" id="PTHR46579:SF1">
    <property type="entry name" value="F5_8 TYPE C DOMAIN-CONTAINING PROTEIN"/>
    <property type="match status" value="1"/>
</dbReference>
<dbReference type="Proteomes" id="UP000789901">
    <property type="component" value="Unassembled WGS sequence"/>
</dbReference>
<feature type="non-terminal residue" evidence="1">
    <location>
        <position position="1"/>
    </location>
</feature>
<keyword evidence="2" id="KW-1185">Reference proteome</keyword>
<comment type="caution">
    <text evidence="1">The sequence shown here is derived from an EMBL/GenBank/DDBJ whole genome shotgun (WGS) entry which is preliminary data.</text>
</comment>
<protein>
    <submittedName>
        <fullName evidence="1">21603_t:CDS:1</fullName>
    </submittedName>
</protein>
<reference evidence="1 2" key="1">
    <citation type="submission" date="2021-06" db="EMBL/GenBank/DDBJ databases">
        <authorList>
            <person name="Kallberg Y."/>
            <person name="Tangrot J."/>
            <person name="Rosling A."/>
        </authorList>
    </citation>
    <scope>NUCLEOTIDE SEQUENCE [LARGE SCALE GENOMIC DNA]</scope>
    <source>
        <strain evidence="1 2">120-4 pot B 10/14</strain>
    </source>
</reference>
<dbReference type="PANTHER" id="PTHR46579">
    <property type="entry name" value="F5/8 TYPE C DOMAIN-CONTAINING PROTEIN-RELATED"/>
    <property type="match status" value="1"/>
</dbReference>
<organism evidence="1 2">
    <name type="scientific">Gigaspora margarita</name>
    <dbReference type="NCBI Taxonomy" id="4874"/>
    <lineage>
        <taxon>Eukaryota</taxon>
        <taxon>Fungi</taxon>
        <taxon>Fungi incertae sedis</taxon>
        <taxon>Mucoromycota</taxon>
        <taxon>Glomeromycotina</taxon>
        <taxon>Glomeromycetes</taxon>
        <taxon>Diversisporales</taxon>
        <taxon>Gigasporaceae</taxon>
        <taxon>Gigaspora</taxon>
    </lineage>
</organism>
<sequence>VNGRSILLELKATKFPRSFPLDIMHLLFEGVSFWIFKAEEWTNWTCLYSLPLLVNYLKNPRDYAKKDISRLPAFKMVFHYLLHVQESIRDCGPCWTFWQYPIERLCGMLQPM</sequence>
<gene>
    <name evidence="1" type="ORF">GMARGA_LOCUS42916</name>
</gene>
<proteinExistence type="predicted"/>
<feature type="non-terminal residue" evidence="1">
    <location>
        <position position="112"/>
    </location>
</feature>